<keyword evidence="1" id="KW-1133">Transmembrane helix</keyword>
<gene>
    <name evidence="2" type="ORF">GCM10018781_01330</name>
</gene>
<evidence type="ECO:0000256" key="1">
    <source>
        <dbReference type="SAM" id="Phobius"/>
    </source>
</evidence>
<feature type="transmembrane region" description="Helical" evidence="1">
    <location>
        <begin position="6"/>
        <end position="27"/>
    </location>
</feature>
<keyword evidence="1" id="KW-0812">Transmembrane</keyword>
<dbReference type="Proteomes" id="UP000617734">
    <property type="component" value="Unassembled WGS sequence"/>
</dbReference>
<dbReference type="Pfam" id="PF14023">
    <property type="entry name" value="Bestrophin-like"/>
    <property type="match status" value="1"/>
</dbReference>
<protein>
    <recommendedName>
        <fullName evidence="4">DUF4239 domain-containing protein</fullName>
    </recommendedName>
</protein>
<reference evidence="2" key="1">
    <citation type="journal article" date="2014" name="Int. J. Syst. Evol. Microbiol.">
        <title>Complete genome sequence of Corynebacterium casei LMG S-19264T (=DSM 44701T), isolated from a smear-ripened cheese.</title>
        <authorList>
            <consortium name="US DOE Joint Genome Institute (JGI-PGF)"/>
            <person name="Walter F."/>
            <person name="Albersmeier A."/>
            <person name="Kalinowski J."/>
            <person name="Ruckert C."/>
        </authorList>
    </citation>
    <scope>NUCLEOTIDE SEQUENCE</scope>
    <source>
        <strain evidence="2">JCM 4646</strain>
    </source>
</reference>
<keyword evidence="3" id="KW-1185">Reference proteome</keyword>
<dbReference type="InterPro" id="IPR025333">
    <property type="entry name" value="DUF4239"/>
</dbReference>
<sequence length="256" mass="27662">MGPMSLASITVVVCCVGASILLLVLMVRYVPQRWREGSSLKDGVEHFSTLNRTLFSFILALSIVSAGTSLSKAGDEVSNEGASLVNLYWATRPLPDASRSEVRDLTRRYTVTVIDEEWPAMATGGTSARAQELYDTLRRVLQDTSGDSKQEQTFARDSLLALRDVGDARRARMLAVSQEVPNYLWIGLILSGILLVAAAALQIQDLTWPGIVGIGGLALLVSGVLTMLSAMNHPFSGGIHVEPDALRFALGRFSVI</sequence>
<organism evidence="2 3">
    <name type="scientific">Kitasatospora indigofera</name>
    <dbReference type="NCBI Taxonomy" id="67307"/>
    <lineage>
        <taxon>Bacteria</taxon>
        <taxon>Bacillati</taxon>
        <taxon>Actinomycetota</taxon>
        <taxon>Actinomycetes</taxon>
        <taxon>Kitasatosporales</taxon>
        <taxon>Streptomycetaceae</taxon>
        <taxon>Kitasatospora</taxon>
    </lineage>
</organism>
<dbReference type="EMBL" id="BNBO01000001">
    <property type="protein sequence ID" value="GHH59003.1"/>
    <property type="molecule type" value="Genomic_DNA"/>
</dbReference>
<keyword evidence="1" id="KW-0472">Membrane</keyword>
<reference evidence="2" key="2">
    <citation type="submission" date="2020-09" db="EMBL/GenBank/DDBJ databases">
        <authorList>
            <person name="Sun Q."/>
            <person name="Ohkuma M."/>
        </authorList>
    </citation>
    <scope>NUCLEOTIDE SEQUENCE</scope>
    <source>
        <strain evidence="2">JCM 4646</strain>
    </source>
</reference>
<proteinExistence type="predicted"/>
<accession>A0A919KJT2</accession>
<evidence type="ECO:0000313" key="2">
    <source>
        <dbReference type="EMBL" id="GHH59003.1"/>
    </source>
</evidence>
<feature type="transmembrane region" description="Helical" evidence="1">
    <location>
        <begin position="182"/>
        <end position="201"/>
    </location>
</feature>
<feature type="transmembrane region" description="Helical" evidence="1">
    <location>
        <begin position="207"/>
        <end position="228"/>
    </location>
</feature>
<dbReference type="AlphaFoldDB" id="A0A919KJT2"/>
<name>A0A919KJT2_9ACTN</name>
<evidence type="ECO:0000313" key="3">
    <source>
        <dbReference type="Proteomes" id="UP000617734"/>
    </source>
</evidence>
<evidence type="ECO:0008006" key="4">
    <source>
        <dbReference type="Google" id="ProtNLM"/>
    </source>
</evidence>
<comment type="caution">
    <text evidence="2">The sequence shown here is derived from an EMBL/GenBank/DDBJ whole genome shotgun (WGS) entry which is preliminary data.</text>
</comment>